<dbReference type="InterPro" id="IPR014756">
    <property type="entry name" value="Ig_E-set"/>
</dbReference>
<evidence type="ECO:0000313" key="3">
    <source>
        <dbReference type="EMBL" id="GAA0717832.1"/>
    </source>
</evidence>
<dbReference type="InterPro" id="IPR004193">
    <property type="entry name" value="Glyco_hydro_13_N"/>
</dbReference>
<sequence>MINIAFLSNFSKIILKFINLDNFNINNLFIYNGYFPISIANYTIKENNIEIFLIEDINIKNETYLYYDKVEYKVHYYPLYSSEAFNSRYYFEGELGFKYNGNSSTFNIWSPAATSINLLIYYSGNIGVEEIPREIPMKEGDFGVWTCTLEENLEGHFYTYKVNVYNETYEAVDPYAKALGINGHRGAIIDMNKTNPPGWKEVTSPTLNNFTDSIIYEVSIRDISMYPNSGVFHKGKYLGLTEYPILNHLKELGITHLQIMPFYDFSHRSVDEQNPLSFYNWGYDPQNYNAPEGSLSTNPYDPYIRIYELKKMVLSLHENGFRINMDVVYNHLWDAQDNNFQKIFPGYYLRYNNEGFLSNGSACGNDTASEHLMMRKFIVDSIKYWVTEYHIDGFRMDLMGLHDIETVNLIRYTLDKIDESLMLYGEGWNLSTTLPIEKRAIKDHHYQMPKVGHFNDLIRDSIKGHVFNYRDTGFATGKQGMENNIKACVKGIFSSPYQGINYVSCHDNHTLWDRINLNCEYDSLEDKKYMHKLCNAIVFTSQGIPFIHSGVEFCRSKSFVENSFRSSDHINWMDYDRIYKFGDVFSYYKDLIKLRKEHPAFRMNSKEIIDNDLEFIENTPSNVVAFLLKDHANGDSWRDILIIYNSNKNSQWINIPEKEWNLVGTRDLISSTAIRTFSGDYIEVDGVSMTVLFS</sequence>
<organism evidence="3 4">
    <name type="scientific">Clostridium malenominatum</name>
    <dbReference type="NCBI Taxonomy" id="1539"/>
    <lineage>
        <taxon>Bacteria</taxon>
        <taxon>Bacillati</taxon>
        <taxon>Bacillota</taxon>
        <taxon>Clostridia</taxon>
        <taxon>Eubacteriales</taxon>
        <taxon>Clostridiaceae</taxon>
        <taxon>Clostridium</taxon>
    </lineage>
</organism>
<dbReference type="RefSeq" id="WP_343765930.1">
    <property type="nucleotide sequence ID" value="NZ_BAAACF010000001.1"/>
</dbReference>
<dbReference type="CDD" id="cd11341">
    <property type="entry name" value="AmyAc_Pullulanase_LD-like"/>
    <property type="match status" value="1"/>
</dbReference>
<dbReference type="InterPro" id="IPR049117">
    <property type="entry name" value="pulA_all-beta"/>
</dbReference>
<dbReference type="Gene3D" id="2.60.40.10">
    <property type="entry name" value="Immunoglobulins"/>
    <property type="match status" value="1"/>
</dbReference>
<protein>
    <submittedName>
        <fullName evidence="3">Type I pullulanase</fullName>
    </submittedName>
</protein>
<name>A0ABP3TXQ8_9CLOT</name>
<dbReference type="InterPro" id="IPR006047">
    <property type="entry name" value="GH13_cat_dom"/>
</dbReference>
<dbReference type="InterPro" id="IPR017853">
    <property type="entry name" value="GH"/>
</dbReference>
<dbReference type="EMBL" id="BAAACF010000001">
    <property type="protein sequence ID" value="GAA0717832.1"/>
    <property type="molecule type" value="Genomic_DNA"/>
</dbReference>
<dbReference type="Pfam" id="PF02922">
    <property type="entry name" value="CBM_48"/>
    <property type="match status" value="1"/>
</dbReference>
<dbReference type="SUPFAM" id="SSF81296">
    <property type="entry name" value="E set domains"/>
    <property type="match status" value="1"/>
</dbReference>
<dbReference type="InterPro" id="IPR011840">
    <property type="entry name" value="PulA_typeI"/>
</dbReference>
<gene>
    <name evidence="3" type="primary">pulA</name>
    <name evidence="3" type="ORF">GCM10008905_03810</name>
</gene>
<accession>A0ABP3TXQ8</accession>
<evidence type="ECO:0000256" key="1">
    <source>
        <dbReference type="ARBA" id="ARBA00008061"/>
    </source>
</evidence>
<dbReference type="Gene3D" id="2.60.40.1180">
    <property type="entry name" value="Golgi alpha-mannosidase II"/>
    <property type="match status" value="1"/>
</dbReference>
<dbReference type="Gene3D" id="3.20.20.80">
    <property type="entry name" value="Glycosidases"/>
    <property type="match status" value="1"/>
</dbReference>
<dbReference type="Pfam" id="PF21653">
    <property type="entry name" value="pulA_all-beta"/>
    <property type="match status" value="1"/>
</dbReference>
<proteinExistence type="inferred from homology"/>
<dbReference type="NCBIfam" id="TIGR02104">
    <property type="entry name" value="pulA_typeI"/>
    <property type="match status" value="1"/>
</dbReference>
<dbReference type="SMART" id="SM00642">
    <property type="entry name" value="Aamy"/>
    <property type="match status" value="1"/>
</dbReference>
<reference evidence="4" key="1">
    <citation type="journal article" date="2019" name="Int. J. Syst. Evol. Microbiol.">
        <title>The Global Catalogue of Microorganisms (GCM) 10K type strain sequencing project: providing services to taxonomists for standard genome sequencing and annotation.</title>
        <authorList>
            <consortium name="The Broad Institute Genomics Platform"/>
            <consortium name="The Broad Institute Genome Sequencing Center for Infectious Disease"/>
            <person name="Wu L."/>
            <person name="Ma J."/>
        </authorList>
    </citation>
    <scope>NUCLEOTIDE SEQUENCE [LARGE SCALE GENOMIC DNA]</scope>
    <source>
        <strain evidence="4">JCM 1405</strain>
    </source>
</reference>
<keyword evidence="4" id="KW-1185">Reference proteome</keyword>
<dbReference type="InterPro" id="IPR013780">
    <property type="entry name" value="Glyco_hydro_b"/>
</dbReference>
<comment type="caution">
    <text evidence="3">The sequence shown here is derived from an EMBL/GenBank/DDBJ whole genome shotgun (WGS) entry which is preliminary data.</text>
</comment>
<comment type="similarity">
    <text evidence="1">Belongs to the glycosyl hydrolase 13 family.</text>
</comment>
<dbReference type="Proteomes" id="UP001500339">
    <property type="component" value="Unassembled WGS sequence"/>
</dbReference>
<dbReference type="CDD" id="cd02860">
    <property type="entry name" value="E_set_Pullulanase"/>
    <property type="match status" value="1"/>
</dbReference>
<dbReference type="SUPFAM" id="SSF51445">
    <property type="entry name" value="(Trans)glycosidases"/>
    <property type="match status" value="1"/>
</dbReference>
<evidence type="ECO:0000259" key="2">
    <source>
        <dbReference type="SMART" id="SM00642"/>
    </source>
</evidence>
<feature type="domain" description="Glycosyl hydrolase family 13 catalytic" evidence="2">
    <location>
        <begin position="224"/>
        <end position="595"/>
    </location>
</feature>
<evidence type="ECO:0000313" key="4">
    <source>
        <dbReference type="Proteomes" id="UP001500339"/>
    </source>
</evidence>
<dbReference type="InterPro" id="IPR013783">
    <property type="entry name" value="Ig-like_fold"/>
</dbReference>
<dbReference type="PANTHER" id="PTHR43002">
    <property type="entry name" value="GLYCOGEN DEBRANCHING ENZYME"/>
    <property type="match status" value="1"/>
</dbReference>